<keyword evidence="6 8" id="KW-0472">Membrane</keyword>
<evidence type="ECO:0000256" key="3">
    <source>
        <dbReference type="ARBA" id="ARBA00022475"/>
    </source>
</evidence>
<proteinExistence type="inferred from homology"/>
<keyword evidence="4 8" id="KW-0812">Transmembrane</keyword>
<dbReference type="InterPro" id="IPR000620">
    <property type="entry name" value="EamA_dom"/>
</dbReference>
<evidence type="ECO:0000259" key="9">
    <source>
        <dbReference type="Pfam" id="PF00892"/>
    </source>
</evidence>
<feature type="domain" description="EamA" evidence="9">
    <location>
        <begin position="101"/>
        <end position="230"/>
    </location>
</feature>
<reference evidence="10" key="1">
    <citation type="journal article" date="2014" name="Int. J. Syst. Evol. Microbiol.">
        <title>Complete genome sequence of Corynebacterium casei LMG S-19264T (=DSM 44701T), isolated from a smear-ripened cheese.</title>
        <authorList>
            <consortium name="US DOE Joint Genome Institute (JGI-PGF)"/>
            <person name="Walter F."/>
            <person name="Albersmeier A."/>
            <person name="Kalinowski J."/>
            <person name="Ruckert C."/>
        </authorList>
    </citation>
    <scope>NUCLEOTIDE SEQUENCE</scope>
    <source>
        <strain evidence="10">VKM Ac-1069</strain>
    </source>
</reference>
<comment type="subcellular location">
    <subcellularLocation>
        <location evidence="1">Cell membrane</location>
        <topology evidence="1">Multi-pass membrane protein</topology>
    </subcellularLocation>
</comment>
<comment type="caution">
    <text evidence="10">The sequence shown here is derived from an EMBL/GenBank/DDBJ whole genome shotgun (WGS) entry which is preliminary data.</text>
</comment>
<feature type="region of interest" description="Disordered" evidence="7">
    <location>
        <begin position="389"/>
        <end position="419"/>
    </location>
</feature>
<keyword evidence="3" id="KW-1003">Cell membrane</keyword>
<comment type="similarity">
    <text evidence="2">Belongs to the EamA transporter family.</text>
</comment>
<evidence type="ECO:0000256" key="2">
    <source>
        <dbReference type="ARBA" id="ARBA00007362"/>
    </source>
</evidence>
<keyword evidence="11" id="KW-1185">Reference proteome</keyword>
<dbReference type="SUPFAM" id="SSF103481">
    <property type="entry name" value="Multidrug resistance efflux transporter EmrE"/>
    <property type="match status" value="2"/>
</dbReference>
<feature type="transmembrane region" description="Helical" evidence="8">
    <location>
        <begin position="274"/>
        <end position="298"/>
    </location>
</feature>
<name>A0A9W6NTI9_9PSEU</name>
<dbReference type="Proteomes" id="UP001143463">
    <property type="component" value="Unassembled WGS sequence"/>
</dbReference>
<dbReference type="RefSeq" id="WP_051736588.1">
    <property type="nucleotide sequence ID" value="NZ_BAAAUZ010000013.1"/>
</dbReference>
<dbReference type="AlphaFoldDB" id="A0A9W6NTI9"/>
<dbReference type="Pfam" id="PF00892">
    <property type="entry name" value="EamA"/>
    <property type="match status" value="2"/>
</dbReference>
<dbReference type="PANTHER" id="PTHR42920">
    <property type="entry name" value="OS03G0707200 PROTEIN-RELATED"/>
    <property type="match status" value="1"/>
</dbReference>
<organism evidence="10 11">
    <name type="scientific">Pseudonocardia halophobica</name>
    <dbReference type="NCBI Taxonomy" id="29401"/>
    <lineage>
        <taxon>Bacteria</taxon>
        <taxon>Bacillati</taxon>
        <taxon>Actinomycetota</taxon>
        <taxon>Actinomycetes</taxon>
        <taxon>Pseudonocardiales</taxon>
        <taxon>Pseudonocardiaceae</taxon>
        <taxon>Pseudonocardia</taxon>
    </lineage>
</organism>
<dbReference type="GO" id="GO:0005886">
    <property type="term" value="C:plasma membrane"/>
    <property type="evidence" value="ECO:0007669"/>
    <property type="project" value="UniProtKB-SubCell"/>
</dbReference>
<evidence type="ECO:0000256" key="7">
    <source>
        <dbReference type="SAM" id="MobiDB-lite"/>
    </source>
</evidence>
<feature type="transmembrane region" description="Helical" evidence="8">
    <location>
        <begin position="103"/>
        <end position="123"/>
    </location>
</feature>
<dbReference type="EMBL" id="BSFQ01000002">
    <property type="protein sequence ID" value="GLL09340.1"/>
    <property type="molecule type" value="Genomic_DNA"/>
</dbReference>
<evidence type="ECO:0000256" key="6">
    <source>
        <dbReference type="ARBA" id="ARBA00023136"/>
    </source>
</evidence>
<dbReference type="InterPro" id="IPR051258">
    <property type="entry name" value="Diverse_Substrate_Transporter"/>
</dbReference>
<feature type="transmembrane region" description="Helical" evidence="8">
    <location>
        <begin position="240"/>
        <end position="262"/>
    </location>
</feature>
<evidence type="ECO:0000256" key="5">
    <source>
        <dbReference type="ARBA" id="ARBA00022989"/>
    </source>
</evidence>
<dbReference type="PANTHER" id="PTHR42920:SF5">
    <property type="entry name" value="EAMA DOMAIN-CONTAINING PROTEIN"/>
    <property type="match status" value="1"/>
</dbReference>
<protein>
    <recommendedName>
        <fullName evidence="9">EamA domain-containing protein</fullName>
    </recommendedName>
</protein>
<evidence type="ECO:0000256" key="4">
    <source>
        <dbReference type="ARBA" id="ARBA00022692"/>
    </source>
</evidence>
<evidence type="ECO:0000256" key="1">
    <source>
        <dbReference type="ARBA" id="ARBA00004651"/>
    </source>
</evidence>
<dbReference type="InterPro" id="IPR037185">
    <property type="entry name" value="EmrE-like"/>
</dbReference>
<feature type="transmembrane region" description="Helical" evidence="8">
    <location>
        <begin position="187"/>
        <end position="207"/>
    </location>
</feature>
<evidence type="ECO:0000256" key="8">
    <source>
        <dbReference type="SAM" id="Phobius"/>
    </source>
</evidence>
<evidence type="ECO:0000313" key="10">
    <source>
        <dbReference type="EMBL" id="GLL09340.1"/>
    </source>
</evidence>
<gene>
    <name evidence="10" type="ORF">GCM10017577_04800</name>
</gene>
<feature type="compositionally biased region" description="Polar residues" evidence="7">
    <location>
        <begin position="393"/>
        <end position="411"/>
    </location>
</feature>
<feature type="domain" description="EamA" evidence="9">
    <location>
        <begin position="245"/>
        <end position="382"/>
    </location>
</feature>
<feature type="transmembrane region" description="Helical" evidence="8">
    <location>
        <begin position="310"/>
        <end position="328"/>
    </location>
</feature>
<accession>A0A9W6NTI9</accession>
<sequence>MTFQAHALGLSVRQFRAFDRVGVEAEFAVPAHWQVTTMAAFGVSPVGAASGSGASASVPQRQRRAAERDQLAVPPAAVAVAPGRAAMNPGALARSPIPLGGEVAVLASAIGFGVGTSVSVLALRGLRPADLLAVELGGSAIVLLTVAATTGRLRRAGAGRGLVQGALTPGLSFLLGDLGLARTSATSGSLLLGTEMLLTVLLAAVVLRERVDPRSAGALVLGLAGTAVVSFGTAPSDLMGGSVVGNLLVLASVACGATFTVWSRRAKDEKGEGLSLTTWQFLGAALAVSPLVLGTWATGGTRLATADPRIIGAAVVVLCCGVGALLAFNTGIRTVTATRAALLENLQPVAGTVTAVALLGESLGAGQALGGGLVVAGLTLLLQRRTLPPTTADEAQTRPTGSATPPSTTESCGCDDQAA</sequence>
<reference evidence="10" key="2">
    <citation type="submission" date="2023-01" db="EMBL/GenBank/DDBJ databases">
        <authorList>
            <person name="Sun Q."/>
            <person name="Evtushenko L."/>
        </authorList>
    </citation>
    <scope>NUCLEOTIDE SEQUENCE</scope>
    <source>
        <strain evidence="10">VKM Ac-1069</strain>
    </source>
</reference>
<evidence type="ECO:0000313" key="11">
    <source>
        <dbReference type="Proteomes" id="UP001143463"/>
    </source>
</evidence>
<feature type="transmembrane region" description="Helical" evidence="8">
    <location>
        <begin position="129"/>
        <end position="149"/>
    </location>
</feature>
<keyword evidence="5 8" id="KW-1133">Transmembrane helix</keyword>
<feature type="transmembrane region" description="Helical" evidence="8">
    <location>
        <begin position="216"/>
        <end position="234"/>
    </location>
</feature>